<sequence length="213" mass="22929">MTQTHRTIAVLTGDIIGSTALGSEKLERAIKALSTCADTQQTWMGESLNFTRHRGDGWQVVLAKPKYALRSALAFRAALRAEDTDFATYIGLAEGRIEGTLDTNLNSASADVFVQSGHALDMAAMVGPESLIFEPQQPKYAVLPSVDYISKSWTQAQAAAILPMLAPNTQTSYTDIAKALGKSRQSVTKSLASAGLEAIQRTLEILESDESHV</sequence>
<dbReference type="OrthoDB" id="7210707at2"/>
<protein>
    <recommendedName>
        <fullName evidence="3">SatD family protein</fullName>
    </recommendedName>
</protein>
<evidence type="ECO:0000313" key="2">
    <source>
        <dbReference type="Proteomes" id="UP000269689"/>
    </source>
</evidence>
<comment type="caution">
    <text evidence="1">The sequence shown here is derived from an EMBL/GenBank/DDBJ whole genome shotgun (WGS) entry which is preliminary data.</text>
</comment>
<dbReference type="Proteomes" id="UP000269689">
    <property type="component" value="Unassembled WGS sequence"/>
</dbReference>
<name>A0A3N4V3R7_9RHOB</name>
<keyword evidence="2" id="KW-1185">Reference proteome</keyword>
<dbReference type="RefSeq" id="WP_123791941.1">
    <property type="nucleotide sequence ID" value="NZ_RKQK01000001.1"/>
</dbReference>
<dbReference type="EMBL" id="RKQK01000001">
    <property type="protein sequence ID" value="RPE71757.1"/>
    <property type="molecule type" value="Genomic_DNA"/>
</dbReference>
<organism evidence="1 2">
    <name type="scientific">Pacificibacter maritimus</name>
    <dbReference type="NCBI Taxonomy" id="762213"/>
    <lineage>
        <taxon>Bacteria</taxon>
        <taxon>Pseudomonadati</taxon>
        <taxon>Pseudomonadota</taxon>
        <taxon>Alphaproteobacteria</taxon>
        <taxon>Rhodobacterales</taxon>
        <taxon>Roseobacteraceae</taxon>
        <taxon>Pacificibacter</taxon>
    </lineage>
</organism>
<dbReference type="Gene3D" id="3.30.70.1230">
    <property type="entry name" value="Nucleotide cyclase"/>
    <property type="match status" value="1"/>
</dbReference>
<evidence type="ECO:0008006" key="3">
    <source>
        <dbReference type="Google" id="ProtNLM"/>
    </source>
</evidence>
<proteinExistence type="predicted"/>
<accession>A0A3N4V3R7</accession>
<reference evidence="1 2" key="1">
    <citation type="submission" date="2018-11" db="EMBL/GenBank/DDBJ databases">
        <title>Genomic Encyclopedia of Type Strains, Phase IV (KMG-IV): sequencing the most valuable type-strain genomes for metagenomic binning, comparative biology and taxonomic classification.</title>
        <authorList>
            <person name="Goeker M."/>
        </authorList>
    </citation>
    <scope>NUCLEOTIDE SEQUENCE [LARGE SCALE GENOMIC DNA]</scope>
    <source>
        <strain evidence="1 2">DSM 104731</strain>
    </source>
</reference>
<dbReference type="AlphaFoldDB" id="A0A3N4V3R7"/>
<gene>
    <name evidence="1" type="ORF">EDD53_0885</name>
</gene>
<evidence type="ECO:0000313" key="1">
    <source>
        <dbReference type="EMBL" id="RPE71757.1"/>
    </source>
</evidence>
<dbReference type="InterPro" id="IPR029787">
    <property type="entry name" value="Nucleotide_cyclase"/>
</dbReference>